<evidence type="ECO:0000259" key="3">
    <source>
        <dbReference type="PROSITE" id="PS51977"/>
    </source>
</evidence>
<dbReference type="OrthoDB" id="342264at2759"/>
<dbReference type="Gene3D" id="3.40.50.10190">
    <property type="entry name" value="BRCT domain"/>
    <property type="match status" value="1"/>
</dbReference>
<accession>A0A2J5HK99</accession>
<reference evidence="5" key="1">
    <citation type="submission" date="2017-12" db="EMBL/GenBank/DDBJ databases">
        <authorList>
            <consortium name="DOE Joint Genome Institute"/>
            <person name="Mondo S.J."/>
            <person name="Kjaerbolling I."/>
            <person name="Vesth T.C."/>
            <person name="Frisvad J.C."/>
            <person name="Nybo J.L."/>
            <person name="Theobald S."/>
            <person name="Kuo A."/>
            <person name="Bowyer P."/>
            <person name="Matsuda Y."/>
            <person name="Lyhne E.K."/>
            <person name="Kogle M.E."/>
            <person name="Clum A."/>
            <person name="Lipzen A."/>
            <person name="Salamov A."/>
            <person name="Ngan C.Y."/>
            <person name="Daum C."/>
            <person name="Chiniquy J."/>
            <person name="Barry K."/>
            <person name="LaButti K."/>
            <person name="Haridas S."/>
            <person name="Simmons B.A."/>
            <person name="Magnuson J.K."/>
            <person name="Mortensen U.H."/>
            <person name="Larsen T.O."/>
            <person name="Grigoriev I.V."/>
            <person name="Baker S.E."/>
            <person name="Andersen M.R."/>
            <person name="Nordberg H.P."/>
            <person name="Cantor M.N."/>
            <person name="Hua S.X."/>
        </authorList>
    </citation>
    <scope>NUCLEOTIDE SEQUENCE [LARGE SCALE GENOMIC DNA]</scope>
    <source>
        <strain evidence="5">IBT 19404</strain>
    </source>
</reference>
<evidence type="ECO:0000313" key="4">
    <source>
        <dbReference type="EMBL" id="PLN77541.1"/>
    </source>
</evidence>
<sequence>MGKTFGKINACSAGNFGSNSNKIPQWIKANGGQYSQSVDMGVTHLITTVEAYKKDVEAVRVAKQLRTLKIVSYDWLSDSLLSKTRKPRAEKQYLLENIVKKEKKGKSQITKALGKSKKPNGNGAGKAKSSAKASSHSIKPKPAASNSDYQIYMDKESHTTYSATLFRQQLSKNSREKFQLKIYETKKEPHAYTTYAKYTRTGVSRSELLAPLDSTLDIAIFAFREFFKDKTGLDWEERASTSAPPLPKKDDEGNTLPPREGWFHYDERVGLLSSILKRGQEDAFDASKFK</sequence>
<evidence type="ECO:0000256" key="1">
    <source>
        <dbReference type="SAM" id="MobiDB-lite"/>
    </source>
</evidence>
<dbReference type="InterPro" id="IPR008893">
    <property type="entry name" value="WGR_domain"/>
</dbReference>
<dbReference type="Pfam" id="PF12738">
    <property type="entry name" value="PTCB-BRCT"/>
    <property type="match status" value="1"/>
</dbReference>
<dbReference type="InterPro" id="IPR036930">
    <property type="entry name" value="WGR_dom_sf"/>
</dbReference>
<dbReference type="SUPFAM" id="SSF142921">
    <property type="entry name" value="WGR domain-like"/>
    <property type="match status" value="1"/>
</dbReference>
<dbReference type="PROSITE" id="PS50172">
    <property type="entry name" value="BRCT"/>
    <property type="match status" value="1"/>
</dbReference>
<name>A0A2J5HK99_9EURO</name>
<feature type="domain" description="BRCT" evidence="2">
    <location>
        <begin position="27"/>
        <end position="80"/>
    </location>
</feature>
<dbReference type="EMBL" id="KZ559593">
    <property type="protein sequence ID" value="PLN77541.1"/>
    <property type="molecule type" value="Genomic_DNA"/>
</dbReference>
<gene>
    <name evidence="4" type="ORF">BDW42DRAFT_156988</name>
</gene>
<dbReference type="SUPFAM" id="SSF52113">
    <property type="entry name" value="BRCT domain"/>
    <property type="match status" value="1"/>
</dbReference>
<feature type="compositionally biased region" description="Low complexity" evidence="1">
    <location>
        <begin position="119"/>
        <end position="145"/>
    </location>
</feature>
<feature type="domain" description="WGR" evidence="3">
    <location>
        <begin position="148"/>
        <end position="250"/>
    </location>
</feature>
<evidence type="ECO:0000313" key="5">
    <source>
        <dbReference type="Proteomes" id="UP000235023"/>
    </source>
</evidence>
<feature type="region of interest" description="Disordered" evidence="1">
    <location>
        <begin position="106"/>
        <end position="147"/>
    </location>
</feature>
<dbReference type="CDD" id="cd00027">
    <property type="entry name" value="BRCT"/>
    <property type="match status" value="1"/>
</dbReference>
<organism evidence="4 5">
    <name type="scientific">Aspergillus taichungensis</name>
    <dbReference type="NCBI Taxonomy" id="482145"/>
    <lineage>
        <taxon>Eukaryota</taxon>
        <taxon>Fungi</taxon>
        <taxon>Dikarya</taxon>
        <taxon>Ascomycota</taxon>
        <taxon>Pezizomycotina</taxon>
        <taxon>Eurotiomycetes</taxon>
        <taxon>Eurotiomycetidae</taxon>
        <taxon>Eurotiales</taxon>
        <taxon>Aspergillaceae</taxon>
        <taxon>Aspergillus</taxon>
        <taxon>Aspergillus subgen. Circumdati</taxon>
    </lineage>
</organism>
<dbReference type="PROSITE" id="PS51977">
    <property type="entry name" value="WGR"/>
    <property type="match status" value="1"/>
</dbReference>
<dbReference type="InterPro" id="IPR001357">
    <property type="entry name" value="BRCT_dom"/>
</dbReference>
<feature type="region of interest" description="Disordered" evidence="1">
    <location>
        <begin position="237"/>
        <end position="261"/>
    </location>
</feature>
<proteinExistence type="predicted"/>
<dbReference type="InterPro" id="IPR036420">
    <property type="entry name" value="BRCT_dom_sf"/>
</dbReference>
<dbReference type="Proteomes" id="UP000235023">
    <property type="component" value="Unassembled WGS sequence"/>
</dbReference>
<keyword evidence="5" id="KW-1185">Reference proteome</keyword>
<protein>
    <submittedName>
        <fullName evidence="4">Uncharacterized protein</fullName>
    </submittedName>
</protein>
<dbReference type="AlphaFoldDB" id="A0A2J5HK99"/>
<evidence type="ECO:0000259" key="2">
    <source>
        <dbReference type="PROSITE" id="PS50172"/>
    </source>
</evidence>